<dbReference type="OrthoDB" id="6250729at2759"/>
<evidence type="ECO:0000313" key="3">
    <source>
        <dbReference type="Proteomes" id="UP000267029"/>
    </source>
</evidence>
<keyword evidence="3" id="KW-1185">Reference proteome</keyword>
<organism evidence="2 3">
    <name type="scientific">Mesocestoides corti</name>
    <name type="common">Flatworm</name>
    <dbReference type="NCBI Taxonomy" id="53468"/>
    <lineage>
        <taxon>Eukaryota</taxon>
        <taxon>Metazoa</taxon>
        <taxon>Spiralia</taxon>
        <taxon>Lophotrochozoa</taxon>
        <taxon>Platyhelminthes</taxon>
        <taxon>Cestoda</taxon>
        <taxon>Eucestoda</taxon>
        <taxon>Cyclophyllidea</taxon>
        <taxon>Mesocestoididae</taxon>
        <taxon>Mesocestoides</taxon>
    </lineage>
</organism>
<evidence type="ECO:0000313" key="2">
    <source>
        <dbReference type="EMBL" id="VDD82055.1"/>
    </source>
</evidence>
<accession>A0A158QVK1</accession>
<sequence length="552" mass="61801">MALVDSPPTKPNSVTAINSVNLELSRFFGAPRPINLYRICVTMFLFNFRSTDLTQLLMRSSLPESILLYLNVFPPSVATDEADGEQPWFLPRAFPTTCLADALFAWVYFRLQDDSYANRLRHADHLPHQNLCLTVASDVEALKSLDGWEANFRKMLLENSSNCPTILFRYVLPSQKSSQVPCTQRNSYPSSSHESILKPGKTRFMSDSSPLDTYEDPFKLPDQRFTNSLNQWAIMEATWKERSAFFNMIASTPGLYYHHLPDWAGLGAAFYVPHAYRCLLPDGRALSLVDHQKELSAALLRLPAKAFKYICDINRDIISRLRSQDFAFSSARVNLHGYPSSSNTCRHSSAVFITEALDSLASSLHNATSNNASTPSSPDDNGSCHCEQSPIVHDQLSCLRFGLIMPGTDICEMVQLVLRTANAVEEESNYVDTLSEVVKRGIEEATLYMKDERAKQIKEQGVLRQLPYLDKLINWWSPPVPTQIHGRMLNLSIGELVSTDSLLRKNSPQCEHPPSRNTSESQNSSSLWSWLLPFAGNSSEASGDSNNGAAQT</sequence>
<evidence type="ECO:0000256" key="1">
    <source>
        <dbReference type="SAM" id="MobiDB-lite"/>
    </source>
</evidence>
<name>A0A158QVK1_MESCO</name>
<proteinExistence type="predicted"/>
<dbReference type="AlphaFoldDB" id="A0A158QVK1"/>
<dbReference type="Proteomes" id="UP000267029">
    <property type="component" value="Unassembled WGS sequence"/>
</dbReference>
<gene>
    <name evidence="2" type="ORF">MCOS_LOCUS8058</name>
</gene>
<dbReference type="EMBL" id="UXSR01005446">
    <property type="protein sequence ID" value="VDD82055.1"/>
    <property type="molecule type" value="Genomic_DNA"/>
</dbReference>
<feature type="compositionally biased region" description="Polar residues" evidence="1">
    <location>
        <begin position="505"/>
        <end position="523"/>
    </location>
</feature>
<reference evidence="2 3" key="1">
    <citation type="submission" date="2018-10" db="EMBL/GenBank/DDBJ databases">
        <authorList>
            <consortium name="Pathogen Informatics"/>
        </authorList>
    </citation>
    <scope>NUCLEOTIDE SEQUENCE [LARGE SCALE GENOMIC DNA]</scope>
</reference>
<feature type="region of interest" description="Disordered" evidence="1">
    <location>
        <begin position="505"/>
        <end position="524"/>
    </location>
</feature>
<dbReference type="STRING" id="53468.A0A158QVK1"/>
<protein>
    <submittedName>
        <fullName evidence="2">Uncharacterized protein</fullName>
    </submittedName>
</protein>